<dbReference type="Proteomes" id="UP001550850">
    <property type="component" value="Unassembled WGS sequence"/>
</dbReference>
<comment type="caution">
    <text evidence="1">The sequence shown here is derived from an EMBL/GenBank/DDBJ whole genome shotgun (WGS) entry which is preliminary data.</text>
</comment>
<gene>
    <name evidence="1" type="ORF">AB0E65_11980</name>
</gene>
<evidence type="ECO:0000313" key="1">
    <source>
        <dbReference type="EMBL" id="MEU3554918.1"/>
    </source>
</evidence>
<proteinExistence type="predicted"/>
<dbReference type="InterPro" id="IPR045592">
    <property type="entry name" value="DUF6461"/>
</dbReference>
<sequence length="197" mass="20902">MDGVRWLAGDDAVDLGYWVLFARGLTAAEALTRMGLDAASGALLTREEAQDVADESDTVVVRAGTSAGWAYAFVEGGPAGTDPLEAVRRLSAGTEAVDVWRTVNADQSLGHAVDGRLVCRFEPGREHERVGSDPGRPDGAMRRAGLLLPDGSAPHVQGITVDRTELRTLALAESEFGLDLPRREVLEGRLLSAALPD</sequence>
<dbReference type="EMBL" id="JBEZUR010000014">
    <property type="protein sequence ID" value="MEU3554918.1"/>
    <property type="molecule type" value="Genomic_DNA"/>
</dbReference>
<organism evidence="1 2">
    <name type="scientific">Streptomyces fragilis</name>
    <dbReference type="NCBI Taxonomy" id="67301"/>
    <lineage>
        <taxon>Bacteria</taxon>
        <taxon>Bacillati</taxon>
        <taxon>Actinomycetota</taxon>
        <taxon>Actinomycetes</taxon>
        <taxon>Kitasatosporales</taxon>
        <taxon>Streptomycetaceae</taxon>
        <taxon>Streptomyces</taxon>
    </lineage>
</organism>
<keyword evidence="2" id="KW-1185">Reference proteome</keyword>
<dbReference type="Pfam" id="PF20062">
    <property type="entry name" value="DUF6461"/>
    <property type="match status" value="1"/>
</dbReference>
<reference evidence="1 2" key="1">
    <citation type="submission" date="2024-06" db="EMBL/GenBank/DDBJ databases">
        <title>The Natural Products Discovery Center: Release of the First 8490 Sequenced Strains for Exploring Actinobacteria Biosynthetic Diversity.</title>
        <authorList>
            <person name="Kalkreuter E."/>
            <person name="Kautsar S.A."/>
            <person name="Yang D."/>
            <person name="Bader C.D."/>
            <person name="Teijaro C.N."/>
            <person name="Fluegel L."/>
            <person name="Davis C.M."/>
            <person name="Simpson J.R."/>
            <person name="Lauterbach L."/>
            <person name="Steele A.D."/>
            <person name="Gui C."/>
            <person name="Meng S."/>
            <person name="Li G."/>
            <person name="Viehrig K."/>
            <person name="Ye F."/>
            <person name="Su P."/>
            <person name="Kiefer A.F."/>
            <person name="Nichols A."/>
            <person name="Cepeda A.J."/>
            <person name="Yan W."/>
            <person name="Fan B."/>
            <person name="Jiang Y."/>
            <person name="Adhikari A."/>
            <person name="Zheng C.-J."/>
            <person name="Schuster L."/>
            <person name="Cowan T.M."/>
            <person name="Smanski M.J."/>
            <person name="Chevrette M.G."/>
            <person name="De Carvalho L.P.S."/>
            <person name="Shen B."/>
        </authorList>
    </citation>
    <scope>NUCLEOTIDE SEQUENCE [LARGE SCALE GENOMIC DNA]</scope>
    <source>
        <strain evidence="1 2">NPDC038104</strain>
    </source>
</reference>
<evidence type="ECO:0000313" key="2">
    <source>
        <dbReference type="Proteomes" id="UP001550850"/>
    </source>
</evidence>
<accession>A0ABV2YGS0</accession>
<protein>
    <submittedName>
        <fullName evidence="1">DUF6461 domain-containing protein</fullName>
    </submittedName>
</protein>
<name>A0ABV2YGS0_9ACTN</name>
<dbReference type="RefSeq" id="WP_108955236.1">
    <property type="nucleotide sequence ID" value="NZ_BEVZ01000005.1"/>
</dbReference>